<keyword evidence="2" id="KW-1133">Transmembrane helix</keyword>
<accession>A0A1V0SJQ6</accession>
<feature type="transmembrane region" description="Helical" evidence="2">
    <location>
        <begin position="28"/>
        <end position="55"/>
    </location>
</feature>
<organism evidence="4">
    <name type="scientific">Klosneuvirus KNV1</name>
    <dbReference type="NCBI Taxonomy" id="1977640"/>
    <lineage>
        <taxon>Viruses</taxon>
        <taxon>Varidnaviria</taxon>
        <taxon>Bamfordvirae</taxon>
        <taxon>Nucleocytoviricota</taxon>
        <taxon>Megaviricetes</taxon>
        <taxon>Imitervirales</taxon>
        <taxon>Mimiviridae</taxon>
        <taxon>Klosneuvirinae</taxon>
        <taxon>Klosneuvirus</taxon>
    </lineage>
</organism>
<sequence>MSTSYQPINPAMGSAPGKTGMSPAMIGIIIAVIICICILSSSSFSGIGTGGYFYFGKSTEPESVSDYTPISSPVPTSVPTPIYVPISSPASTSVPTLAPTPIYTSPYTELQPTLAPTPIYTPPPQQQTPPSSPPYSTTPPTQPTPLYSPIASPPATPPSPPPATPPSPPPATPPSPPPATPPSPPPATPPSPPATPPSTPPSPPSATPPTSTPACPTSYPDVSVTGSTTGSTVWGSGPYTNDSDLNKAAVHAGLITVGQKATIKKANAGYIPNYTGSTKNGITTSNYTGWCGVNLSVGSITPSPVSPTTPPATTPPASPPPATTTTTSTRNYTFYSGYDSPGNDIRNVPWDSTKDPQAHMAACDAATNCAGFNSDGWLKNIMYDPAGKSKSWTDPAKGMWAVKLTSTSGTVGTGSSTTTSVPVSTTTSSQNLAIATGAKPTDIYTPLQLASLVKARLDTANGYWNYEYVNGKVVPGTGRIADFLFKKVDKLTKADAGLDARRAYFTSSSGWVVLDSTQAGGGIDSSDSGFTVLPGPVAYYGPVGAKLTAAAITYYNAQKPDGTNTMGSVVNGVAINDTQADLKYNKLSIQGGALGAENRRFTFAYDPNYKVIVTAMGAVGSGAVSFPAPPPPPTYTSQFTGPQYLMNRDIAQWLKFDPTQATSTYKIPKYGVLSGTTDTNAQWTFELSNPAESDSYFIKHTATNLYMIMVPPASTVSPLNLSLQTLKPTTTKGIFRIVKSTGGIYRIQIHDQQCTTLGNDTSGGINSPLMVDECVKYNFDIKSTLTSTDVTATKAAPAATPNPIGTKITLMSNGSKQYIAYKNLVLTVNGTATNAAQFNVIPTGTANQYQLKTSDGRYLTARYTGSRNTKTLGADNYPTGNDIWTIVENTPGSKQWFLSNSSFYMTNLADGTLYNVVANVDKPLTDWLYTINKLEGFDEAFDEGTVVQYFSLWNIIILLLLILVIVYIYRLWNV</sequence>
<dbReference type="PANTHER" id="PTHR45725">
    <property type="entry name" value="FORMIN HOMOLOGY 2 FAMILY MEMBER"/>
    <property type="match status" value="1"/>
</dbReference>
<dbReference type="PRINTS" id="PR01217">
    <property type="entry name" value="PRICHEXTENSN"/>
</dbReference>
<feature type="region of interest" description="Disordered" evidence="1">
    <location>
        <begin position="302"/>
        <end position="334"/>
    </location>
</feature>
<feature type="transmembrane region" description="Helical" evidence="2">
    <location>
        <begin position="950"/>
        <end position="969"/>
    </location>
</feature>
<dbReference type="InterPro" id="IPR051425">
    <property type="entry name" value="Formin_Homology"/>
</dbReference>
<feature type="compositionally biased region" description="Pro residues" evidence="1">
    <location>
        <begin position="304"/>
        <end position="322"/>
    </location>
</feature>
<evidence type="ECO:0000259" key="3">
    <source>
        <dbReference type="PROSITE" id="PS50820"/>
    </source>
</evidence>
<evidence type="ECO:0000256" key="1">
    <source>
        <dbReference type="SAM" id="MobiDB-lite"/>
    </source>
</evidence>
<dbReference type="PANTHER" id="PTHR45725:SF1">
    <property type="entry name" value="DISHEVELLED ASSOCIATED ACTIVATOR OF MORPHOGENESIS, ISOFORM D"/>
    <property type="match status" value="1"/>
</dbReference>
<dbReference type="InterPro" id="IPR004043">
    <property type="entry name" value="LCCL"/>
</dbReference>
<reference evidence="4" key="1">
    <citation type="journal article" date="2017" name="Science">
        <title>Giant viruses with an expanded complement of translation system components.</title>
        <authorList>
            <person name="Schulz F."/>
            <person name="Yutin N."/>
            <person name="Ivanova N.N."/>
            <person name="Ortega D.R."/>
            <person name="Lee T.K."/>
            <person name="Vierheilig J."/>
            <person name="Daims H."/>
            <person name="Horn M."/>
            <person name="Wagner M."/>
            <person name="Jensen G.J."/>
            <person name="Kyrpides N.C."/>
            <person name="Koonin E.V."/>
            <person name="Woyke T."/>
        </authorList>
    </citation>
    <scope>NUCLEOTIDE SEQUENCE</scope>
    <source>
        <strain evidence="4">KNV1</strain>
    </source>
</reference>
<dbReference type="Pfam" id="PF03815">
    <property type="entry name" value="LCCL"/>
    <property type="match status" value="1"/>
</dbReference>
<feature type="compositionally biased region" description="Pro residues" evidence="1">
    <location>
        <begin position="151"/>
        <end position="211"/>
    </location>
</feature>
<evidence type="ECO:0000313" key="4">
    <source>
        <dbReference type="EMBL" id="ARF11901.1"/>
    </source>
</evidence>
<feature type="region of interest" description="Disordered" evidence="1">
    <location>
        <begin position="108"/>
        <end position="229"/>
    </location>
</feature>
<protein>
    <submittedName>
        <fullName evidence="4">LCCL domain protein</fullName>
    </submittedName>
</protein>
<feature type="compositionally biased region" description="Pro residues" evidence="1">
    <location>
        <begin position="119"/>
        <end position="143"/>
    </location>
</feature>
<gene>
    <name evidence="4" type="ORF">Klosneuvirus_3_36</name>
</gene>
<keyword evidence="2" id="KW-0472">Membrane</keyword>
<proteinExistence type="predicted"/>
<evidence type="ECO:0000256" key="2">
    <source>
        <dbReference type="SAM" id="Phobius"/>
    </source>
</evidence>
<keyword evidence="2" id="KW-0812">Transmembrane</keyword>
<feature type="compositionally biased region" description="Low complexity" evidence="1">
    <location>
        <begin position="212"/>
        <end position="229"/>
    </location>
</feature>
<dbReference type="InterPro" id="IPR036609">
    <property type="entry name" value="LCCL_sf"/>
</dbReference>
<dbReference type="SUPFAM" id="SSF69848">
    <property type="entry name" value="LCCL domain"/>
    <property type="match status" value="1"/>
</dbReference>
<feature type="domain" description="LCCL" evidence="3">
    <location>
        <begin position="233"/>
        <end position="294"/>
    </location>
</feature>
<name>A0A1V0SJQ6_9VIRU</name>
<dbReference type="PROSITE" id="PS50820">
    <property type="entry name" value="LCCL"/>
    <property type="match status" value="1"/>
</dbReference>
<dbReference type="Gene3D" id="2.170.130.20">
    <property type="entry name" value="LCCL-like domain"/>
    <property type="match status" value="1"/>
</dbReference>
<dbReference type="EMBL" id="KY684110">
    <property type="protein sequence ID" value="ARF11901.1"/>
    <property type="molecule type" value="Genomic_DNA"/>
</dbReference>